<dbReference type="Proteomes" id="UP000729402">
    <property type="component" value="Unassembled WGS sequence"/>
</dbReference>
<dbReference type="AlphaFoldDB" id="A0A8J6BTK1"/>
<reference evidence="1" key="2">
    <citation type="submission" date="2021-02" db="EMBL/GenBank/DDBJ databases">
        <authorList>
            <person name="Kimball J.A."/>
            <person name="Haas M.W."/>
            <person name="Macchietto M."/>
            <person name="Kono T."/>
            <person name="Duquette J."/>
            <person name="Shao M."/>
        </authorList>
    </citation>
    <scope>NUCLEOTIDE SEQUENCE</scope>
    <source>
        <tissue evidence="1">Fresh leaf tissue</tissue>
    </source>
</reference>
<reference evidence="1" key="1">
    <citation type="journal article" date="2021" name="bioRxiv">
        <title>Whole Genome Assembly and Annotation of Northern Wild Rice, Zizania palustris L., Supports a Whole Genome Duplication in the Zizania Genus.</title>
        <authorList>
            <person name="Haas M."/>
            <person name="Kono T."/>
            <person name="Macchietto M."/>
            <person name="Millas R."/>
            <person name="McGilp L."/>
            <person name="Shao M."/>
            <person name="Duquette J."/>
            <person name="Hirsch C.N."/>
            <person name="Kimball J."/>
        </authorList>
    </citation>
    <scope>NUCLEOTIDE SEQUENCE</scope>
    <source>
        <tissue evidence="1">Fresh leaf tissue</tissue>
    </source>
</reference>
<dbReference type="EMBL" id="JAAALK010000080">
    <property type="protein sequence ID" value="KAG8095054.1"/>
    <property type="molecule type" value="Genomic_DNA"/>
</dbReference>
<organism evidence="1 2">
    <name type="scientific">Zizania palustris</name>
    <name type="common">Northern wild rice</name>
    <dbReference type="NCBI Taxonomy" id="103762"/>
    <lineage>
        <taxon>Eukaryota</taxon>
        <taxon>Viridiplantae</taxon>
        <taxon>Streptophyta</taxon>
        <taxon>Embryophyta</taxon>
        <taxon>Tracheophyta</taxon>
        <taxon>Spermatophyta</taxon>
        <taxon>Magnoliopsida</taxon>
        <taxon>Liliopsida</taxon>
        <taxon>Poales</taxon>
        <taxon>Poaceae</taxon>
        <taxon>BOP clade</taxon>
        <taxon>Oryzoideae</taxon>
        <taxon>Oryzeae</taxon>
        <taxon>Zizaniinae</taxon>
        <taxon>Zizania</taxon>
    </lineage>
</organism>
<proteinExistence type="predicted"/>
<name>A0A8J6BTK1_ZIZPA</name>
<keyword evidence="2" id="KW-1185">Reference proteome</keyword>
<comment type="caution">
    <text evidence="1">The sequence shown here is derived from an EMBL/GenBank/DDBJ whole genome shotgun (WGS) entry which is preliminary data.</text>
</comment>
<gene>
    <name evidence="1" type="ORF">GUJ93_ZPchr0012g20310</name>
</gene>
<evidence type="ECO:0000313" key="2">
    <source>
        <dbReference type="Proteomes" id="UP000729402"/>
    </source>
</evidence>
<sequence>MVGAFVKRLARQVMKRSLEKVVMVARRSHAARLRHLAPLLGNHWVLHIGVQEALERWGLHRGLGGAVATVAETRGKACADECDLLLLYLSFDLHQRNSRKRLFRA</sequence>
<protein>
    <submittedName>
        <fullName evidence="1">Uncharacterized protein</fullName>
    </submittedName>
</protein>
<evidence type="ECO:0000313" key="1">
    <source>
        <dbReference type="EMBL" id="KAG8095054.1"/>
    </source>
</evidence>
<accession>A0A8J6BTK1</accession>